<evidence type="ECO:0000256" key="1">
    <source>
        <dbReference type="SAM" id="MobiDB-lite"/>
    </source>
</evidence>
<accession>A0A2U2J3Z2</accession>
<comment type="caution">
    <text evidence="3">The sequence shown here is derived from an EMBL/GenBank/DDBJ whole genome shotgun (WGS) entry which is preliminary data.</text>
</comment>
<protein>
    <submittedName>
        <fullName evidence="3">Uroporphyrinogen-III synthase</fullName>
    </submittedName>
</protein>
<sequence length="281" mass="30216">MNDTPARPLFLWVTRSAPFNHETAEHLQAAGHNPLKLPVLHTRPLEHDRVSADVDALVFTSPNGVRHHRFCESLAGTPVFAVGDRTAKLARDAGYANVTSAGGDVVDLYDLIRTRLVPPARIVHLSAAAPAGDLVGQLRQVGFDAERRSVYESVDTEFDQLRPALAALPWVDGVIIHSPRAGKRVASFLADLSGRWNGAAYCISEAAAAPLKGLGGVRTEVARRPNDRALRDLVVATMNEDQDKDPSDKTSTPGQGVVVPFRRPNLPPAPHPDDPTPPSAA</sequence>
<reference evidence="3 4" key="1">
    <citation type="submission" date="2018-05" db="EMBL/GenBank/DDBJ databases">
        <title>Genome of Sphingosinicella humi QZX222.</title>
        <authorList>
            <person name="Qiao Z."/>
            <person name="Wang G."/>
        </authorList>
    </citation>
    <scope>NUCLEOTIDE SEQUENCE [LARGE SCALE GENOMIC DNA]</scope>
    <source>
        <strain evidence="3 4">QZX222</strain>
    </source>
</reference>
<dbReference type="Pfam" id="PF02602">
    <property type="entry name" value="HEM4"/>
    <property type="match status" value="1"/>
</dbReference>
<dbReference type="GO" id="GO:0004852">
    <property type="term" value="F:uroporphyrinogen-III synthase activity"/>
    <property type="evidence" value="ECO:0007669"/>
    <property type="project" value="InterPro"/>
</dbReference>
<organism evidence="3 4">
    <name type="scientific">Allosphingosinicella humi</name>
    <dbReference type="NCBI Taxonomy" id="2068657"/>
    <lineage>
        <taxon>Bacteria</taxon>
        <taxon>Pseudomonadati</taxon>
        <taxon>Pseudomonadota</taxon>
        <taxon>Alphaproteobacteria</taxon>
        <taxon>Sphingomonadales</taxon>
        <taxon>Sphingomonadaceae</taxon>
        <taxon>Allosphingosinicella</taxon>
    </lineage>
</organism>
<dbReference type="InterPro" id="IPR003754">
    <property type="entry name" value="4pyrrol_synth_uPrphyn_synth"/>
</dbReference>
<dbReference type="GO" id="GO:0033014">
    <property type="term" value="P:tetrapyrrole biosynthetic process"/>
    <property type="evidence" value="ECO:0007669"/>
    <property type="project" value="InterPro"/>
</dbReference>
<dbReference type="Proteomes" id="UP000245916">
    <property type="component" value="Unassembled WGS sequence"/>
</dbReference>
<feature type="region of interest" description="Disordered" evidence="1">
    <location>
        <begin position="236"/>
        <end position="281"/>
    </location>
</feature>
<gene>
    <name evidence="3" type="ORF">DF286_09430</name>
</gene>
<evidence type="ECO:0000259" key="2">
    <source>
        <dbReference type="Pfam" id="PF02602"/>
    </source>
</evidence>
<proteinExistence type="predicted"/>
<feature type="compositionally biased region" description="Pro residues" evidence="1">
    <location>
        <begin position="265"/>
        <end position="281"/>
    </location>
</feature>
<dbReference type="SUPFAM" id="SSF69618">
    <property type="entry name" value="HemD-like"/>
    <property type="match status" value="1"/>
</dbReference>
<dbReference type="Gene3D" id="3.40.50.10090">
    <property type="match status" value="1"/>
</dbReference>
<dbReference type="InterPro" id="IPR036108">
    <property type="entry name" value="4pyrrol_syn_uPrphyn_synt_sf"/>
</dbReference>
<name>A0A2U2J3Z2_9SPHN</name>
<dbReference type="EMBL" id="QFFF01000001">
    <property type="protein sequence ID" value="PWG03066.1"/>
    <property type="molecule type" value="Genomic_DNA"/>
</dbReference>
<feature type="domain" description="Tetrapyrrole biosynthesis uroporphyrinogen III synthase" evidence="2">
    <location>
        <begin position="22"/>
        <end position="229"/>
    </location>
</feature>
<evidence type="ECO:0000313" key="4">
    <source>
        <dbReference type="Proteomes" id="UP000245916"/>
    </source>
</evidence>
<evidence type="ECO:0000313" key="3">
    <source>
        <dbReference type="EMBL" id="PWG03066.1"/>
    </source>
</evidence>
<dbReference type="RefSeq" id="WP_109271204.1">
    <property type="nucleotide sequence ID" value="NZ_QFFF01000001.1"/>
</dbReference>
<dbReference type="AlphaFoldDB" id="A0A2U2J3Z2"/>
<keyword evidence="4" id="KW-1185">Reference proteome</keyword>
<dbReference type="OrthoDB" id="7424801at2"/>
<dbReference type="CDD" id="cd06578">
    <property type="entry name" value="HemD"/>
    <property type="match status" value="1"/>
</dbReference>